<keyword evidence="3" id="KW-1185">Reference proteome</keyword>
<proteinExistence type="predicted"/>
<feature type="compositionally biased region" description="Basic and acidic residues" evidence="1">
    <location>
        <begin position="284"/>
        <end position="306"/>
    </location>
</feature>
<feature type="region of interest" description="Disordered" evidence="1">
    <location>
        <begin position="261"/>
        <end position="306"/>
    </location>
</feature>
<organism evidence="2 3">
    <name type="scientific">Tropilaelaps mercedesae</name>
    <dbReference type="NCBI Taxonomy" id="418985"/>
    <lineage>
        <taxon>Eukaryota</taxon>
        <taxon>Metazoa</taxon>
        <taxon>Ecdysozoa</taxon>
        <taxon>Arthropoda</taxon>
        <taxon>Chelicerata</taxon>
        <taxon>Arachnida</taxon>
        <taxon>Acari</taxon>
        <taxon>Parasitiformes</taxon>
        <taxon>Mesostigmata</taxon>
        <taxon>Gamasina</taxon>
        <taxon>Dermanyssoidea</taxon>
        <taxon>Laelapidae</taxon>
        <taxon>Tropilaelaps</taxon>
    </lineage>
</organism>
<feature type="region of interest" description="Disordered" evidence="1">
    <location>
        <begin position="25"/>
        <end position="91"/>
    </location>
</feature>
<feature type="region of interest" description="Disordered" evidence="1">
    <location>
        <begin position="142"/>
        <end position="162"/>
    </location>
</feature>
<gene>
    <name evidence="2" type="ORF">BIW11_00888</name>
</gene>
<feature type="compositionally biased region" description="Low complexity" evidence="1">
    <location>
        <begin position="63"/>
        <end position="73"/>
    </location>
</feature>
<evidence type="ECO:0000256" key="1">
    <source>
        <dbReference type="SAM" id="MobiDB-lite"/>
    </source>
</evidence>
<feature type="compositionally biased region" description="Polar residues" evidence="1">
    <location>
        <begin position="74"/>
        <end position="86"/>
    </location>
</feature>
<evidence type="ECO:0000313" key="2">
    <source>
        <dbReference type="EMBL" id="OQR74830.1"/>
    </source>
</evidence>
<evidence type="ECO:0000313" key="3">
    <source>
        <dbReference type="Proteomes" id="UP000192247"/>
    </source>
</evidence>
<accession>A0A1V9XMU0</accession>
<dbReference type="EMBL" id="MNPL01007292">
    <property type="protein sequence ID" value="OQR74830.1"/>
    <property type="molecule type" value="Genomic_DNA"/>
</dbReference>
<reference evidence="2 3" key="1">
    <citation type="journal article" date="2017" name="Gigascience">
        <title>Draft genome of the honey bee ectoparasitic mite, Tropilaelaps mercedesae, is shaped by the parasitic life history.</title>
        <authorList>
            <person name="Dong X."/>
            <person name="Armstrong S.D."/>
            <person name="Xia D."/>
            <person name="Makepeace B.L."/>
            <person name="Darby A.C."/>
            <person name="Kadowaki T."/>
        </authorList>
    </citation>
    <scope>NUCLEOTIDE SEQUENCE [LARGE SCALE GENOMIC DNA]</scope>
    <source>
        <strain evidence="2">Wuxi-XJTLU</strain>
    </source>
</reference>
<dbReference type="OrthoDB" id="6502669at2759"/>
<dbReference type="AlphaFoldDB" id="A0A1V9XMU0"/>
<feature type="compositionally biased region" description="Polar residues" evidence="1">
    <location>
        <begin position="264"/>
        <end position="283"/>
    </location>
</feature>
<comment type="caution">
    <text evidence="2">The sequence shown here is derived from an EMBL/GenBank/DDBJ whole genome shotgun (WGS) entry which is preliminary data.</text>
</comment>
<protein>
    <submittedName>
        <fullName evidence="2">Uncharacterized protein</fullName>
    </submittedName>
</protein>
<dbReference type="Proteomes" id="UP000192247">
    <property type="component" value="Unassembled WGS sequence"/>
</dbReference>
<name>A0A1V9XMU0_9ACAR</name>
<dbReference type="InParanoid" id="A0A1V9XMU0"/>
<feature type="compositionally biased region" description="Polar residues" evidence="1">
    <location>
        <begin position="142"/>
        <end position="155"/>
    </location>
</feature>
<sequence length="306" mass="33274">MYNDGIESIIHGTLSLEAELGSASKNHPVTVDPLQNLDDDGPRSITEKPSLPNSEYYDDLYRRATTTVAPPTTQEDPSFSAGSVGTTEDVAWPVDDPYLSPPGTTEPPNHTVGPEDILIQDAKPGIPLLATDLNSLKLKTNHNHQQGANGASNKVDSMPAPVFRPEAHTTHNAEAEAKKKATQDEDDISAGAGAIHFQPIQTKEGDSKTTGNAQLYHAYYAPAHHDPPPGYIRMTVDEFNKLFKDAEIQFIGSEQELQKKLGTKPTNKLNFDINATSASGSGNDSKRDKHENDKEDNRAQKAKQDN</sequence>